<dbReference type="KEGG" id="cbot:ATE48_15495"/>
<dbReference type="EMBL" id="CP013244">
    <property type="protein sequence ID" value="ANP47223.1"/>
    <property type="molecule type" value="Genomic_DNA"/>
</dbReference>
<dbReference type="Proteomes" id="UP000092498">
    <property type="component" value="Chromosome"/>
</dbReference>
<dbReference type="AlphaFoldDB" id="A0A1B1AKZ6"/>
<sequence length="109" mass="11057">MRIAFGLAGLALSVLAIGACGEPDYKEADAVTCMAYLALQSAAVSEGRSAGDAATLDAAGAAWRTLAEQKYSADELAQFFASSVAVFDDVAAPELAQISTACLSHAPTV</sequence>
<keyword evidence="3" id="KW-1185">Reference proteome</keyword>
<protein>
    <recommendedName>
        <fullName evidence="4">Lipoprotein</fullName>
    </recommendedName>
</protein>
<keyword evidence="1" id="KW-0732">Signal</keyword>
<reference evidence="2 3" key="1">
    <citation type="submission" date="2015-11" db="EMBL/GenBank/DDBJ databases">
        <title>Whole-Genome Sequence of Candidatus Oderbacter manganicum from the National Park Lower Oder Valley, Germany.</title>
        <authorList>
            <person name="Braun B."/>
            <person name="Liere K."/>
            <person name="Szewzyk U."/>
        </authorList>
    </citation>
    <scope>NUCLEOTIDE SEQUENCE [LARGE SCALE GENOMIC DNA]</scope>
    <source>
        <strain evidence="2 3">OTSz_A_272</strain>
    </source>
</reference>
<dbReference type="PROSITE" id="PS51257">
    <property type="entry name" value="PROKAR_LIPOPROTEIN"/>
    <property type="match status" value="1"/>
</dbReference>
<feature type="chain" id="PRO_5008518982" description="Lipoprotein" evidence="1">
    <location>
        <begin position="19"/>
        <end position="109"/>
    </location>
</feature>
<evidence type="ECO:0000256" key="1">
    <source>
        <dbReference type="SAM" id="SignalP"/>
    </source>
</evidence>
<organism evidence="2 3">
    <name type="scientific">Candidatus Viadribacter manganicus</name>
    <dbReference type="NCBI Taxonomy" id="1759059"/>
    <lineage>
        <taxon>Bacteria</taxon>
        <taxon>Pseudomonadati</taxon>
        <taxon>Pseudomonadota</taxon>
        <taxon>Alphaproteobacteria</taxon>
        <taxon>Hyphomonadales</taxon>
        <taxon>Hyphomonadaceae</taxon>
        <taxon>Candidatus Viadribacter</taxon>
    </lineage>
</organism>
<name>A0A1B1AKZ6_9PROT</name>
<feature type="signal peptide" evidence="1">
    <location>
        <begin position="1"/>
        <end position="18"/>
    </location>
</feature>
<dbReference type="RefSeq" id="WP_066773039.1">
    <property type="nucleotide sequence ID" value="NZ_CP013244.1"/>
</dbReference>
<evidence type="ECO:0008006" key="4">
    <source>
        <dbReference type="Google" id="ProtNLM"/>
    </source>
</evidence>
<proteinExistence type="predicted"/>
<gene>
    <name evidence="2" type="ORF">ATE48_15495</name>
</gene>
<evidence type="ECO:0000313" key="3">
    <source>
        <dbReference type="Proteomes" id="UP000092498"/>
    </source>
</evidence>
<evidence type="ECO:0000313" key="2">
    <source>
        <dbReference type="EMBL" id="ANP47223.1"/>
    </source>
</evidence>
<accession>A0A1B1AKZ6</accession>
<dbReference type="InParanoid" id="A0A1B1AKZ6"/>
<dbReference type="STRING" id="1759059.ATE48_15495"/>